<dbReference type="Pfam" id="PF08100">
    <property type="entry name" value="Dimerisation"/>
    <property type="match status" value="1"/>
</dbReference>
<dbReference type="GO" id="GO:0046983">
    <property type="term" value="F:protein dimerization activity"/>
    <property type="evidence" value="ECO:0007669"/>
    <property type="project" value="InterPro"/>
</dbReference>
<dbReference type="Gene3D" id="3.40.50.150">
    <property type="entry name" value="Vaccinia Virus protein VP39"/>
    <property type="match status" value="1"/>
</dbReference>
<dbReference type="SUPFAM" id="SSF53335">
    <property type="entry name" value="S-adenosyl-L-methionine-dependent methyltransferases"/>
    <property type="match status" value="1"/>
</dbReference>
<dbReference type="InterPro" id="IPR036388">
    <property type="entry name" value="WH-like_DNA-bd_sf"/>
</dbReference>
<dbReference type="STRING" id="287098.SAMN05421665_2835"/>
<dbReference type="PANTHER" id="PTHR43712:SF2">
    <property type="entry name" value="O-METHYLTRANSFERASE CICE"/>
    <property type="match status" value="1"/>
</dbReference>
<dbReference type="GO" id="GO:0032259">
    <property type="term" value="P:methylation"/>
    <property type="evidence" value="ECO:0007669"/>
    <property type="project" value="UniProtKB-KW"/>
</dbReference>
<evidence type="ECO:0000313" key="6">
    <source>
        <dbReference type="EMBL" id="SIT88939.1"/>
    </source>
</evidence>
<accession>A0A1R3XC99</accession>
<evidence type="ECO:0000256" key="2">
    <source>
        <dbReference type="ARBA" id="ARBA00022679"/>
    </source>
</evidence>
<name>A0A1R3XC99_9RHOB</name>
<dbReference type="InterPro" id="IPR001077">
    <property type="entry name" value="COMT_C"/>
</dbReference>
<organism evidence="6 7">
    <name type="scientific">Yoonia rosea</name>
    <dbReference type="NCBI Taxonomy" id="287098"/>
    <lineage>
        <taxon>Bacteria</taxon>
        <taxon>Pseudomonadati</taxon>
        <taxon>Pseudomonadota</taxon>
        <taxon>Alphaproteobacteria</taxon>
        <taxon>Rhodobacterales</taxon>
        <taxon>Paracoccaceae</taxon>
        <taxon>Yoonia</taxon>
    </lineage>
</organism>
<dbReference type="Pfam" id="PF00891">
    <property type="entry name" value="Methyltransf_2"/>
    <property type="match status" value="1"/>
</dbReference>
<keyword evidence="3" id="KW-0949">S-adenosyl-L-methionine</keyword>
<keyword evidence="7" id="KW-1185">Reference proteome</keyword>
<dbReference type="Proteomes" id="UP000186997">
    <property type="component" value="Unassembled WGS sequence"/>
</dbReference>
<keyword evidence="2 6" id="KW-0808">Transferase</keyword>
<dbReference type="InterPro" id="IPR029063">
    <property type="entry name" value="SAM-dependent_MTases_sf"/>
</dbReference>
<dbReference type="PANTHER" id="PTHR43712">
    <property type="entry name" value="PUTATIVE (AFU_ORTHOLOGUE AFUA_4G14580)-RELATED"/>
    <property type="match status" value="1"/>
</dbReference>
<dbReference type="InterPro" id="IPR016461">
    <property type="entry name" value="COMT-like"/>
</dbReference>
<dbReference type="InterPro" id="IPR012967">
    <property type="entry name" value="COMT_dimerisation"/>
</dbReference>
<dbReference type="OrthoDB" id="7418600at2"/>
<dbReference type="CDD" id="cd02440">
    <property type="entry name" value="AdoMet_MTases"/>
    <property type="match status" value="1"/>
</dbReference>
<protein>
    <submittedName>
        <fullName evidence="6">Demethylspheroidene O-methyltransferase</fullName>
    </submittedName>
</protein>
<dbReference type="PROSITE" id="PS51683">
    <property type="entry name" value="SAM_OMT_II"/>
    <property type="match status" value="1"/>
</dbReference>
<evidence type="ECO:0000259" key="4">
    <source>
        <dbReference type="Pfam" id="PF00891"/>
    </source>
</evidence>
<reference evidence="7" key="1">
    <citation type="submission" date="2017-01" db="EMBL/GenBank/DDBJ databases">
        <authorList>
            <person name="Varghese N."/>
            <person name="Submissions S."/>
        </authorList>
    </citation>
    <scope>NUCLEOTIDE SEQUENCE [LARGE SCALE GENOMIC DNA]</scope>
    <source>
        <strain evidence="7">DSM 29591</strain>
    </source>
</reference>
<dbReference type="InterPro" id="IPR036390">
    <property type="entry name" value="WH_DNA-bd_sf"/>
</dbReference>
<evidence type="ECO:0000256" key="1">
    <source>
        <dbReference type="ARBA" id="ARBA00022603"/>
    </source>
</evidence>
<sequence length="382" mass="40979">MKDVDIPLQKPALPRGALRRTGRLTRLVASRGFQKWAARFPLTRRIVRTEGEAMFDLVAGFCHSQILQAFVRFDVAGLLLANEMSAEALAHELDIPKDRLAILLSASVAIGLLKHRRAGRYALTTRGAALAGVPGLRGMIDHHDVLYRDLADPVAFFRGEVATELAGFWPYVFGAGGATDPETTAVYSRLMADSQALVADDTLAMYGFSESKNILDVGGGTGAFLVAVGAAHPHLHLTLFDLPAVAPAAAERFDAAGLRDRTTIVPGSFRDDPLPQGADIISLIRVLYDHADDTVIALLKAAHDALPVGGRILVSEPMTGGDSPQRAGDAYFALYCMAMRTGRARSQAEIAALLVQAGFEDVQTPKPRRAFITSIVSGVRKS</sequence>
<dbReference type="RefSeq" id="WP_076660554.1">
    <property type="nucleotide sequence ID" value="NZ_FTPR01000002.1"/>
</dbReference>
<feature type="domain" description="O-methyltransferase dimerisation" evidence="5">
    <location>
        <begin position="56"/>
        <end position="130"/>
    </location>
</feature>
<proteinExistence type="predicted"/>
<dbReference type="EMBL" id="FTPR01000002">
    <property type="protein sequence ID" value="SIT88939.1"/>
    <property type="molecule type" value="Genomic_DNA"/>
</dbReference>
<feature type="domain" description="O-methyltransferase C-terminal" evidence="4">
    <location>
        <begin position="147"/>
        <end position="360"/>
    </location>
</feature>
<gene>
    <name evidence="6" type="ORF">SAMN05421665_2835</name>
</gene>
<dbReference type="GO" id="GO:0008171">
    <property type="term" value="F:O-methyltransferase activity"/>
    <property type="evidence" value="ECO:0007669"/>
    <property type="project" value="InterPro"/>
</dbReference>
<dbReference type="AlphaFoldDB" id="A0A1R3XC99"/>
<dbReference type="SUPFAM" id="SSF46785">
    <property type="entry name" value="Winged helix' DNA-binding domain"/>
    <property type="match status" value="1"/>
</dbReference>
<evidence type="ECO:0000259" key="5">
    <source>
        <dbReference type="Pfam" id="PF08100"/>
    </source>
</evidence>
<dbReference type="Gene3D" id="1.10.10.10">
    <property type="entry name" value="Winged helix-like DNA-binding domain superfamily/Winged helix DNA-binding domain"/>
    <property type="match status" value="1"/>
</dbReference>
<evidence type="ECO:0000256" key="3">
    <source>
        <dbReference type="ARBA" id="ARBA00022691"/>
    </source>
</evidence>
<evidence type="ECO:0000313" key="7">
    <source>
        <dbReference type="Proteomes" id="UP000186997"/>
    </source>
</evidence>
<keyword evidence="1 6" id="KW-0489">Methyltransferase</keyword>
<dbReference type="Gene3D" id="1.10.287.1350">
    <property type="match status" value="1"/>
</dbReference>